<dbReference type="AlphaFoldDB" id="A0A151MP41"/>
<comment type="caution">
    <text evidence="2">The sequence shown here is derived from an EMBL/GenBank/DDBJ whole genome shotgun (WGS) entry which is preliminary data.</text>
</comment>
<evidence type="ECO:0000313" key="2">
    <source>
        <dbReference type="EMBL" id="KYO26272.1"/>
    </source>
</evidence>
<organism evidence="2 3">
    <name type="scientific">Alligator mississippiensis</name>
    <name type="common">American alligator</name>
    <dbReference type="NCBI Taxonomy" id="8496"/>
    <lineage>
        <taxon>Eukaryota</taxon>
        <taxon>Metazoa</taxon>
        <taxon>Chordata</taxon>
        <taxon>Craniata</taxon>
        <taxon>Vertebrata</taxon>
        <taxon>Euteleostomi</taxon>
        <taxon>Archelosauria</taxon>
        <taxon>Archosauria</taxon>
        <taxon>Crocodylia</taxon>
        <taxon>Alligatoridae</taxon>
        <taxon>Alligatorinae</taxon>
        <taxon>Alligator</taxon>
    </lineage>
</organism>
<protein>
    <submittedName>
        <fullName evidence="2">Uncharacterized protein</fullName>
    </submittedName>
</protein>
<accession>A0A151MP41</accession>
<proteinExistence type="predicted"/>
<evidence type="ECO:0000256" key="1">
    <source>
        <dbReference type="SAM" id="MobiDB-lite"/>
    </source>
</evidence>
<evidence type="ECO:0000313" key="3">
    <source>
        <dbReference type="Proteomes" id="UP000050525"/>
    </source>
</evidence>
<gene>
    <name evidence="2" type="ORF">Y1Q_0000206</name>
</gene>
<reference evidence="2 3" key="1">
    <citation type="journal article" date="2012" name="Genome Biol.">
        <title>Sequencing three crocodilian genomes to illuminate the evolution of archosaurs and amniotes.</title>
        <authorList>
            <person name="St John J.A."/>
            <person name="Braun E.L."/>
            <person name="Isberg S.R."/>
            <person name="Miles L.G."/>
            <person name="Chong A.Y."/>
            <person name="Gongora J."/>
            <person name="Dalzell P."/>
            <person name="Moran C."/>
            <person name="Bed'hom B."/>
            <person name="Abzhanov A."/>
            <person name="Burgess S.C."/>
            <person name="Cooksey A.M."/>
            <person name="Castoe T.A."/>
            <person name="Crawford N.G."/>
            <person name="Densmore L.D."/>
            <person name="Drew J.C."/>
            <person name="Edwards S.V."/>
            <person name="Faircloth B.C."/>
            <person name="Fujita M.K."/>
            <person name="Greenwold M.J."/>
            <person name="Hoffmann F.G."/>
            <person name="Howard J.M."/>
            <person name="Iguchi T."/>
            <person name="Janes D.E."/>
            <person name="Khan S.Y."/>
            <person name="Kohno S."/>
            <person name="de Koning A.J."/>
            <person name="Lance S.L."/>
            <person name="McCarthy F.M."/>
            <person name="McCormack J.E."/>
            <person name="Merchant M.E."/>
            <person name="Peterson D.G."/>
            <person name="Pollock D.D."/>
            <person name="Pourmand N."/>
            <person name="Raney B.J."/>
            <person name="Roessler K.A."/>
            <person name="Sanford J.R."/>
            <person name="Sawyer R.H."/>
            <person name="Schmidt C.J."/>
            <person name="Triplett E.W."/>
            <person name="Tuberville T.D."/>
            <person name="Venegas-Anaya M."/>
            <person name="Howard J.T."/>
            <person name="Jarvis E.D."/>
            <person name="Guillette L.J.Jr."/>
            <person name="Glenn T.C."/>
            <person name="Green R.E."/>
            <person name="Ray D.A."/>
        </authorList>
    </citation>
    <scope>NUCLEOTIDE SEQUENCE [LARGE SCALE GENOMIC DNA]</scope>
    <source>
        <strain evidence="2">KSC_2009_1</strain>
    </source>
</reference>
<sequence length="75" mass="7883">MAPALLGWAAPLPLGGEGDTVTLVSQMEKKGLEKASEMPKVTQGHGGRGKAGGHLEDSLVQRGRSLHRDHTFPLA</sequence>
<dbReference type="EMBL" id="AKHW03005607">
    <property type="protein sequence ID" value="KYO26272.1"/>
    <property type="molecule type" value="Genomic_DNA"/>
</dbReference>
<dbReference type="Proteomes" id="UP000050525">
    <property type="component" value="Unassembled WGS sequence"/>
</dbReference>
<feature type="compositionally biased region" description="Basic and acidic residues" evidence="1">
    <location>
        <begin position="66"/>
        <end position="75"/>
    </location>
</feature>
<feature type="region of interest" description="Disordered" evidence="1">
    <location>
        <begin position="33"/>
        <end position="75"/>
    </location>
</feature>
<keyword evidence="3" id="KW-1185">Reference proteome</keyword>
<name>A0A151MP41_ALLMI</name>